<sequence>VLWESSELTIKVYTGPTTPVVQTDRKIEHIRAKSPSRDAADAKILMDLGAFVAQKSYNWYILVSSDHVLVQAALDTELVISAGNLSQLKSILLGPVPTS</sequence>
<dbReference type="AlphaFoldDB" id="A0A0F9DJW5"/>
<evidence type="ECO:0000313" key="1">
    <source>
        <dbReference type="EMBL" id="KKL12303.1"/>
    </source>
</evidence>
<comment type="caution">
    <text evidence="1">The sequence shown here is derived from an EMBL/GenBank/DDBJ whole genome shotgun (WGS) entry which is preliminary data.</text>
</comment>
<dbReference type="EMBL" id="LAZR01041315">
    <property type="protein sequence ID" value="KKL12303.1"/>
    <property type="molecule type" value="Genomic_DNA"/>
</dbReference>
<protein>
    <submittedName>
        <fullName evidence="1">Uncharacterized protein</fullName>
    </submittedName>
</protein>
<organism evidence="1">
    <name type="scientific">marine sediment metagenome</name>
    <dbReference type="NCBI Taxonomy" id="412755"/>
    <lineage>
        <taxon>unclassified sequences</taxon>
        <taxon>metagenomes</taxon>
        <taxon>ecological metagenomes</taxon>
    </lineage>
</organism>
<name>A0A0F9DJW5_9ZZZZ</name>
<gene>
    <name evidence="1" type="ORF">LCGC14_2537090</name>
</gene>
<reference evidence="1" key="1">
    <citation type="journal article" date="2015" name="Nature">
        <title>Complex archaea that bridge the gap between prokaryotes and eukaryotes.</title>
        <authorList>
            <person name="Spang A."/>
            <person name="Saw J.H."/>
            <person name="Jorgensen S.L."/>
            <person name="Zaremba-Niedzwiedzka K."/>
            <person name="Martijn J."/>
            <person name="Lind A.E."/>
            <person name="van Eijk R."/>
            <person name="Schleper C."/>
            <person name="Guy L."/>
            <person name="Ettema T.J."/>
        </authorList>
    </citation>
    <scope>NUCLEOTIDE SEQUENCE</scope>
</reference>
<feature type="non-terminal residue" evidence="1">
    <location>
        <position position="1"/>
    </location>
</feature>
<proteinExistence type="predicted"/>
<accession>A0A0F9DJW5</accession>